<dbReference type="InterPro" id="IPR018247">
    <property type="entry name" value="EF_Hand_1_Ca_BS"/>
</dbReference>
<dbReference type="PROSITE" id="PS00018">
    <property type="entry name" value="EF_HAND_1"/>
    <property type="match status" value="1"/>
</dbReference>
<dbReference type="SUPFAM" id="SSF51294">
    <property type="entry name" value="Hedgehog/intein (Hint) domain"/>
    <property type="match status" value="1"/>
</dbReference>
<evidence type="ECO:0000259" key="2">
    <source>
        <dbReference type="Pfam" id="PF13403"/>
    </source>
</evidence>
<feature type="region of interest" description="Disordered" evidence="1">
    <location>
        <begin position="32"/>
        <end position="56"/>
    </location>
</feature>
<name>A0A6L6JAG0_9RHOB</name>
<dbReference type="EMBL" id="WMIE01000009">
    <property type="protein sequence ID" value="MTH78990.1"/>
    <property type="molecule type" value="Genomic_DNA"/>
</dbReference>
<reference evidence="3 4" key="1">
    <citation type="submission" date="2019-11" db="EMBL/GenBank/DDBJ databases">
        <authorList>
            <person name="Dong K."/>
        </authorList>
    </citation>
    <scope>NUCLEOTIDE SEQUENCE [LARGE SCALE GENOMIC DNA]</scope>
    <source>
        <strain evidence="3 4">NBRC 111993</strain>
    </source>
</reference>
<dbReference type="Pfam" id="PF13403">
    <property type="entry name" value="Hint_2"/>
    <property type="match status" value="1"/>
</dbReference>
<evidence type="ECO:0000256" key="1">
    <source>
        <dbReference type="SAM" id="MobiDB-lite"/>
    </source>
</evidence>
<comment type="caution">
    <text evidence="3">The sequence shown here is derived from an EMBL/GenBank/DDBJ whole genome shotgun (WGS) entry which is preliminary data.</text>
</comment>
<dbReference type="Proteomes" id="UP000478183">
    <property type="component" value="Unassembled WGS sequence"/>
</dbReference>
<evidence type="ECO:0000313" key="4">
    <source>
        <dbReference type="Proteomes" id="UP000478183"/>
    </source>
</evidence>
<keyword evidence="4" id="KW-1185">Reference proteome</keyword>
<sequence>MAGRCLFPLEIDDANDDGVIEHDEWVSYTGSTTGHVARETPPPALLDGSTGNDLDGTLYSPQPFEAGDDLDVCYLTGTLIATPEGERPVETLRVCDLVLTRDHGPQPVLWRGSSLVSGAQIVRSPHHLMRAGHPGLGTRL</sequence>
<feature type="domain" description="Hedgehog/Intein (Hint)" evidence="2">
    <location>
        <begin position="72"/>
        <end position="127"/>
    </location>
</feature>
<organism evidence="3 4">
    <name type="scientific">Paracoccus aestuariivivens</name>
    <dbReference type="NCBI Taxonomy" id="1820333"/>
    <lineage>
        <taxon>Bacteria</taxon>
        <taxon>Pseudomonadati</taxon>
        <taxon>Pseudomonadota</taxon>
        <taxon>Alphaproteobacteria</taxon>
        <taxon>Rhodobacterales</taxon>
        <taxon>Paracoccaceae</taxon>
        <taxon>Paracoccus</taxon>
    </lineage>
</organism>
<dbReference type="RefSeq" id="WP_155096342.1">
    <property type="nucleotide sequence ID" value="NZ_WMIE01000009.1"/>
</dbReference>
<gene>
    <name evidence="3" type="ORF">GL286_14765</name>
</gene>
<dbReference type="InterPro" id="IPR028992">
    <property type="entry name" value="Hedgehog/Intein_dom"/>
</dbReference>
<dbReference type="AlphaFoldDB" id="A0A6L6JAG0"/>
<protein>
    <recommendedName>
        <fullName evidence="2">Hedgehog/Intein (Hint) domain-containing protein</fullName>
    </recommendedName>
</protein>
<dbReference type="OrthoDB" id="6305173at2"/>
<dbReference type="InterPro" id="IPR036844">
    <property type="entry name" value="Hint_dom_sf"/>
</dbReference>
<accession>A0A6L6JAG0</accession>
<proteinExistence type="predicted"/>
<evidence type="ECO:0000313" key="3">
    <source>
        <dbReference type="EMBL" id="MTH78990.1"/>
    </source>
</evidence>